<proteinExistence type="predicted"/>
<dbReference type="SMART" id="SM00909">
    <property type="entry name" value="Germane"/>
    <property type="match status" value="1"/>
</dbReference>
<dbReference type="Proteomes" id="UP000245133">
    <property type="component" value="Unassembled WGS sequence"/>
</dbReference>
<dbReference type="EMBL" id="BFBB01000002">
    <property type="protein sequence ID" value="GBF49186.1"/>
    <property type="molecule type" value="Genomic_DNA"/>
</dbReference>
<comment type="caution">
    <text evidence="2">The sequence shown here is derived from an EMBL/GenBank/DDBJ whole genome shotgun (WGS) entry which is preliminary data.</text>
</comment>
<accession>A0A2P2DX51</accession>
<keyword evidence="3" id="KW-1185">Reference proteome</keyword>
<sequence>MKSLSYLLAGLFFVLVLIEKSMGFQGTRLPNPTLTQQGFRNLGNTKAPSLQQNQMQNLGGNGDLDWEDDLSWEEEALEGAIPLQTNPTSNKQSVDDFQIPEINFPEEGFAKGKKKIQVNAGFVPIYFLKFYGQGKHSQSNLVKVMREFSGGDPIPFVLEQLQIGPIAEEKQKGILSAIPKRMRYESQYRLEDGILHLSFSKELGIGGSPEILKDRLDQITFSLVGNYGIKGVVLYIDNLRLRSLGGDGMSLPDVLVKNNRKVILL</sequence>
<dbReference type="RefSeq" id="WP_108973736.1">
    <property type="nucleotide sequence ID" value="NZ_BFBB01000002.1"/>
</dbReference>
<name>A0A2P2DX51_9LEPT</name>
<protein>
    <submittedName>
        <fullName evidence="2">Sporulation and spore germination</fullName>
    </submittedName>
</protein>
<evidence type="ECO:0000313" key="3">
    <source>
        <dbReference type="Proteomes" id="UP000245133"/>
    </source>
</evidence>
<reference evidence="2 3" key="1">
    <citation type="submission" date="2018-02" db="EMBL/GenBank/DDBJ databases">
        <title>Novel Leptospira species isolated from soil and water in Japan.</title>
        <authorList>
            <person name="Nakao R."/>
            <person name="Masuzawa T."/>
        </authorList>
    </citation>
    <scope>NUCLEOTIDE SEQUENCE [LARGE SCALE GENOMIC DNA]</scope>
    <source>
        <strain evidence="2 3">YH101</strain>
    </source>
</reference>
<dbReference type="InterPro" id="IPR019606">
    <property type="entry name" value="GerMN"/>
</dbReference>
<dbReference type="AlphaFoldDB" id="A0A2P2DX51"/>
<dbReference type="OrthoDB" id="345085at2"/>
<gene>
    <name evidence="2" type="ORF">LPTSP4_06960</name>
</gene>
<dbReference type="Pfam" id="PF10646">
    <property type="entry name" value="Germane"/>
    <property type="match status" value="1"/>
</dbReference>
<organism evidence="2 3">
    <name type="scientific">Leptospira ryugenii</name>
    <dbReference type="NCBI Taxonomy" id="1917863"/>
    <lineage>
        <taxon>Bacteria</taxon>
        <taxon>Pseudomonadati</taxon>
        <taxon>Spirochaetota</taxon>
        <taxon>Spirochaetia</taxon>
        <taxon>Leptospirales</taxon>
        <taxon>Leptospiraceae</taxon>
        <taxon>Leptospira</taxon>
    </lineage>
</organism>
<evidence type="ECO:0000259" key="1">
    <source>
        <dbReference type="SMART" id="SM00909"/>
    </source>
</evidence>
<feature type="domain" description="GerMN" evidence="1">
    <location>
        <begin position="154"/>
        <end position="245"/>
    </location>
</feature>
<evidence type="ECO:0000313" key="2">
    <source>
        <dbReference type="EMBL" id="GBF49186.1"/>
    </source>
</evidence>